<dbReference type="InterPro" id="IPR010319">
    <property type="entry name" value="Transglutaminase-like_Cys_pept"/>
</dbReference>
<name>A0ABT0IW86_9HYPH</name>
<feature type="signal peptide" evidence="1">
    <location>
        <begin position="1"/>
        <end position="23"/>
    </location>
</feature>
<reference evidence="2 3" key="1">
    <citation type="submission" date="2022-04" db="EMBL/GenBank/DDBJ databases">
        <title>Rhizobium coralii sp. nov., isolated from coral Turbinaria peltata.</title>
        <authorList>
            <person name="Sun H."/>
        </authorList>
    </citation>
    <scope>NUCLEOTIDE SEQUENCE [LARGE SCALE GENOMIC DNA]</scope>
    <source>
        <strain evidence="2 3">NTR19</strain>
    </source>
</reference>
<dbReference type="EMBL" id="JALPRY010000024">
    <property type="protein sequence ID" value="MCK8782141.1"/>
    <property type="molecule type" value="Genomic_DNA"/>
</dbReference>
<feature type="chain" id="PRO_5047410553" evidence="1">
    <location>
        <begin position="24"/>
        <end position="180"/>
    </location>
</feature>
<accession>A0ABT0IW86</accession>
<protein>
    <submittedName>
        <fullName evidence="2">Transglutaminase-like cysteine peptidase</fullName>
    </submittedName>
</protein>
<organism evidence="2 3">
    <name type="scientific">Neorhizobium turbinariae</name>
    <dbReference type="NCBI Taxonomy" id="2937795"/>
    <lineage>
        <taxon>Bacteria</taxon>
        <taxon>Pseudomonadati</taxon>
        <taxon>Pseudomonadota</taxon>
        <taxon>Alphaproteobacteria</taxon>
        <taxon>Hyphomicrobiales</taxon>
        <taxon>Rhizobiaceae</taxon>
        <taxon>Rhizobium/Agrobacterium group</taxon>
        <taxon>Neorhizobium</taxon>
    </lineage>
</organism>
<proteinExistence type="predicted"/>
<comment type="caution">
    <text evidence="2">The sequence shown here is derived from an EMBL/GenBank/DDBJ whole genome shotgun (WGS) entry which is preliminary data.</text>
</comment>
<dbReference type="Proteomes" id="UP001202827">
    <property type="component" value="Unassembled WGS sequence"/>
</dbReference>
<keyword evidence="3" id="KW-1185">Reference proteome</keyword>
<evidence type="ECO:0000313" key="2">
    <source>
        <dbReference type="EMBL" id="MCK8782141.1"/>
    </source>
</evidence>
<dbReference type="Pfam" id="PF06035">
    <property type="entry name" value="Peptidase_C93"/>
    <property type="match status" value="1"/>
</dbReference>
<gene>
    <name evidence="2" type="ORF">M0654_19360</name>
</gene>
<evidence type="ECO:0000313" key="3">
    <source>
        <dbReference type="Proteomes" id="UP001202827"/>
    </source>
</evidence>
<keyword evidence="1" id="KW-0732">Signal</keyword>
<dbReference type="RefSeq" id="WP_248684482.1">
    <property type="nucleotide sequence ID" value="NZ_JALPRY010000024.1"/>
</dbReference>
<sequence length="180" mass="19027">MIKKLVLSAVVLTALIYSKEASAFGIGGFTRGLASSSAIELAAADMPSFEGRSTDKETVTLTFTKRRELLNANMAIETAIGEVDGYLDSLLAGSELKLGASSCIDCADLKRNHLVALGWSEEAMRIDYSITAEGSIERVLVVTTDRGDVVLGGEASTLAFPTSAPVIEATKASPNIYFDI</sequence>
<evidence type="ECO:0000256" key="1">
    <source>
        <dbReference type="SAM" id="SignalP"/>
    </source>
</evidence>